<reference evidence="1 2" key="1">
    <citation type="submission" date="2018-10" db="EMBL/GenBank/DDBJ databases">
        <authorList>
            <person name="Ekblom R."/>
            <person name="Jareborg N."/>
        </authorList>
    </citation>
    <scope>NUCLEOTIDE SEQUENCE [LARGE SCALE GENOMIC DNA]</scope>
    <source>
        <tissue evidence="1">Muscle</tissue>
    </source>
</reference>
<sequence length="59" mass="6568">MHRLCRLGTSQQQGDMRNIKRSQRDGMNNALQLGTTRSNVQLYLLAGTPNLSASPLARQ</sequence>
<dbReference type="EMBL" id="CYRY02044007">
    <property type="protein sequence ID" value="VCX38714.1"/>
    <property type="molecule type" value="Genomic_DNA"/>
</dbReference>
<protein>
    <submittedName>
        <fullName evidence="1">Uncharacterized protein</fullName>
    </submittedName>
</protein>
<evidence type="ECO:0000313" key="2">
    <source>
        <dbReference type="Proteomes" id="UP000269945"/>
    </source>
</evidence>
<feature type="non-terminal residue" evidence="1">
    <location>
        <position position="59"/>
    </location>
</feature>
<dbReference type="AlphaFoldDB" id="A0A9X9Q858"/>
<organism evidence="1 2">
    <name type="scientific">Gulo gulo</name>
    <name type="common">Wolverine</name>
    <name type="synonym">Gluton</name>
    <dbReference type="NCBI Taxonomy" id="48420"/>
    <lineage>
        <taxon>Eukaryota</taxon>
        <taxon>Metazoa</taxon>
        <taxon>Chordata</taxon>
        <taxon>Craniata</taxon>
        <taxon>Vertebrata</taxon>
        <taxon>Euteleostomi</taxon>
        <taxon>Mammalia</taxon>
        <taxon>Eutheria</taxon>
        <taxon>Laurasiatheria</taxon>
        <taxon>Carnivora</taxon>
        <taxon>Caniformia</taxon>
        <taxon>Musteloidea</taxon>
        <taxon>Mustelidae</taxon>
        <taxon>Guloninae</taxon>
        <taxon>Gulo</taxon>
    </lineage>
</organism>
<proteinExistence type="predicted"/>
<dbReference type="Proteomes" id="UP000269945">
    <property type="component" value="Unassembled WGS sequence"/>
</dbReference>
<comment type="caution">
    <text evidence="1">The sequence shown here is derived from an EMBL/GenBank/DDBJ whole genome shotgun (WGS) entry which is preliminary data.</text>
</comment>
<gene>
    <name evidence="1" type="ORF">BN2614_LOCUS3</name>
</gene>
<evidence type="ECO:0000313" key="1">
    <source>
        <dbReference type="EMBL" id="VCX38714.1"/>
    </source>
</evidence>
<keyword evidence="2" id="KW-1185">Reference proteome</keyword>
<name>A0A9X9Q858_GULGU</name>
<accession>A0A9X9Q858</accession>